<dbReference type="InterPro" id="IPR051677">
    <property type="entry name" value="AfsR-DnrI-RedD_regulator"/>
</dbReference>
<protein>
    <recommendedName>
        <fullName evidence="6">Response regulatory domain-containing protein</fullName>
    </recommendedName>
</protein>
<dbReference type="SMART" id="SM01043">
    <property type="entry name" value="BTAD"/>
    <property type="match status" value="1"/>
</dbReference>
<dbReference type="InterPro" id="IPR016032">
    <property type="entry name" value="Sig_transdc_resp-reg_C-effctor"/>
</dbReference>
<dbReference type="Pfam" id="PF03704">
    <property type="entry name" value="BTAD"/>
    <property type="match status" value="1"/>
</dbReference>
<dbReference type="Gene3D" id="1.25.40.10">
    <property type="entry name" value="Tetratricopeptide repeat domain"/>
    <property type="match status" value="1"/>
</dbReference>
<keyword evidence="8" id="KW-1185">Reference proteome</keyword>
<dbReference type="SUPFAM" id="SSF48452">
    <property type="entry name" value="TPR-like"/>
    <property type="match status" value="1"/>
</dbReference>
<proteinExistence type="predicted"/>
<sequence>MKAILIDDEKPALQHLERLLAADGRIHVSAAFTTVKEGLEYMRQAADRPAVVFLDIGMPEMNGLEAAACILTIDSAVSIVYVTAYAEYAVEAFEVHALDYLLKPVQPSRLFKSIDRIVAEAQRTPVRQAADQALEEPVIQCFKRLVVYREGDNVRLPVKWRTAKARELFALLLHHKGSWMDKDYLLETLWPEQDPEKAMTYLHTSVSQSRKLIRDGFPGSSLDFSLGSYRLNLDSRQTDVDEFLQLASLVKSVNSEQERGACERMIALYKGDYLEEHDYGWAKPKRDQLVQLYTQAVIATAKYETHTGRARLALSRLLPLQQKEPYSDELCRAMMEAYAYLGDSHALRQHYEEFSALLASELGVRPHERTETCYQQLRASLGQQEGQA</sequence>
<dbReference type="Pfam" id="PF00072">
    <property type="entry name" value="Response_reg"/>
    <property type="match status" value="1"/>
</dbReference>
<dbReference type="PROSITE" id="PS50110">
    <property type="entry name" value="RESPONSE_REGULATORY"/>
    <property type="match status" value="1"/>
</dbReference>
<name>A0A8J4M1N1_9BACL</name>
<evidence type="ECO:0000256" key="3">
    <source>
        <dbReference type="ARBA" id="ARBA00023125"/>
    </source>
</evidence>
<dbReference type="InterPro" id="IPR011006">
    <property type="entry name" value="CheY-like_superfamily"/>
</dbReference>
<reference evidence="7" key="1">
    <citation type="submission" date="2021-04" db="EMBL/GenBank/DDBJ databases">
        <title>Draft genome sequence of Xylanibacillus composti strain K13.</title>
        <authorList>
            <person name="Uke A."/>
            <person name="Chhe C."/>
            <person name="Baramee S."/>
            <person name="Kosugi A."/>
        </authorList>
    </citation>
    <scope>NUCLEOTIDE SEQUENCE</scope>
    <source>
        <strain evidence="7">K13</strain>
    </source>
</reference>
<accession>A0A8J4M1N1</accession>
<dbReference type="Gene3D" id="1.10.10.10">
    <property type="entry name" value="Winged helix-like DNA-binding domain superfamily/Winged helix DNA-binding domain"/>
    <property type="match status" value="1"/>
</dbReference>
<evidence type="ECO:0000256" key="4">
    <source>
        <dbReference type="ARBA" id="ARBA00023163"/>
    </source>
</evidence>
<feature type="domain" description="Response regulatory" evidence="6">
    <location>
        <begin position="2"/>
        <end position="118"/>
    </location>
</feature>
<dbReference type="GO" id="GO:0000160">
    <property type="term" value="P:phosphorelay signal transduction system"/>
    <property type="evidence" value="ECO:0007669"/>
    <property type="project" value="UniProtKB-KW"/>
</dbReference>
<dbReference type="Gene3D" id="3.40.50.2300">
    <property type="match status" value="1"/>
</dbReference>
<comment type="caution">
    <text evidence="7">The sequence shown here is derived from an EMBL/GenBank/DDBJ whole genome shotgun (WGS) entry which is preliminary data.</text>
</comment>
<dbReference type="SMART" id="SM00448">
    <property type="entry name" value="REC"/>
    <property type="match status" value="1"/>
</dbReference>
<dbReference type="InterPro" id="IPR001789">
    <property type="entry name" value="Sig_transdc_resp-reg_receiver"/>
</dbReference>
<dbReference type="GO" id="GO:0003677">
    <property type="term" value="F:DNA binding"/>
    <property type="evidence" value="ECO:0007669"/>
    <property type="project" value="UniProtKB-KW"/>
</dbReference>
<keyword evidence="2" id="KW-0805">Transcription regulation</keyword>
<dbReference type="EMBL" id="BOVK01000018">
    <property type="protein sequence ID" value="GIQ68779.1"/>
    <property type="molecule type" value="Genomic_DNA"/>
</dbReference>
<evidence type="ECO:0000256" key="5">
    <source>
        <dbReference type="PROSITE-ProRule" id="PRU00169"/>
    </source>
</evidence>
<evidence type="ECO:0000259" key="6">
    <source>
        <dbReference type="PROSITE" id="PS50110"/>
    </source>
</evidence>
<dbReference type="AlphaFoldDB" id="A0A8J4M1N1"/>
<dbReference type="GO" id="GO:0006355">
    <property type="term" value="P:regulation of DNA-templated transcription"/>
    <property type="evidence" value="ECO:0007669"/>
    <property type="project" value="InterPro"/>
</dbReference>
<evidence type="ECO:0000256" key="1">
    <source>
        <dbReference type="ARBA" id="ARBA00023012"/>
    </source>
</evidence>
<evidence type="ECO:0000256" key="2">
    <source>
        <dbReference type="ARBA" id="ARBA00023015"/>
    </source>
</evidence>
<keyword evidence="1" id="KW-0902">Two-component regulatory system</keyword>
<organism evidence="7 8">
    <name type="scientific">Xylanibacillus composti</name>
    <dbReference type="NCBI Taxonomy" id="1572762"/>
    <lineage>
        <taxon>Bacteria</taxon>
        <taxon>Bacillati</taxon>
        <taxon>Bacillota</taxon>
        <taxon>Bacilli</taxon>
        <taxon>Bacillales</taxon>
        <taxon>Paenibacillaceae</taxon>
        <taxon>Xylanibacillus</taxon>
    </lineage>
</organism>
<dbReference type="Proteomes" id="UP000677918">
    <property type="component" value="Unassembled WGS sequence"/>
</dbReference>
<keyword evidence="3" id="KW-0238">DNA-binding</keyword>
<evidence type="ECO:0000313" key="8">
    <source>
        <dbReference type="Proteomes" id="UP000677918"/>
    </source>
</evidence>
<dbReference type="SUPFAM" id="SSF52172">
    <property type="entry name" value="CheY-like"/>
    <property type="match status" value="1"/>
</dbReference>
<dbReference type="PANTHER" id="PTHR35807">
    <property type="entry name" value="TRANSCRIPTIONAL REGULATOR REDD-RELATED"/>
    <property type="match status" value="1"/>
</dbReference>
<dbReference type="InterPro" id="IPR011990">
    <property type="entry name" value="TPR-like_helical_dom_sf"/>
</dbReference>
<keyword evidence="5" id="KW-0597">Phosphoprotein</keyword>
<dbReference type="InterPro" id="IPR036388">
    <property type="entry name" value="WH-like_DNA-bd_sf"/>
</dbReference>
<dbReference type="RefSeq" id="WP_213411472.1">
    <property type="nucleotide sequence ID" value="NZ_BOVK01000018.1"/>
</dbReference>
<gene>
    <name evidence="7" type="ORF">XYCOK13_16030</name>
</gene>
<keyword evidence="4" id="KW-0804">Transcription</keyword>
<feature type="modified residue" description="4-aspartylphosphate" evidence="5">
    <location>
        <position position="55"/>
    </location>
</feature>
<dbReference type="SUPFAM" id="SSF46894">
    <property type="entry name" value="C-terminal effector domain of the bipartite response regulators"/>
    <property type="match status" value="1"/>
</dbReference>
<dbReference type="InterPro" id="IPR005158">
    <property type="entry name" value="BTAD"/>
</dbReference>
<evidence type="ECO:0000313" key="7">
    <source>
        <dbReference type="EMBL" id="GIQ68779.1"/>
    </source>
</evidence>